<dbReference type="Gene3D" id="1.10.150.240">
    <property type="entry name" value="Putative phosphatase, domain 2"/>
    <property type="match status" value="1"/>
</dbReference>
<dbReference type="GO" id="GO:0005829">
    <property type="term" value="C:cytosol"/>
    <property type="evidence" value="ECO:0007669"/>
    <property type="project" value="TreeGrafter"/>
</dbReference>
<dbReference type="PANTHER" id="PTHR43434">
    <property type="entry name" value="PHOSPHOGLYCOLATE PHOSPHATASE"/>
    <property type="match status" value="1"/>
</dbReference>
<dbReference type="InterPro" id="IPR050155">
    <property type="entry name" value="HAD-like_hydrolase_sf"/>
</dbReference>
<dbReference type="InterPro" id="IPR041492">
    <property type="entry name" value="HAD_2"/>
</dbReference>
<dbReference type="AlphaFoldDB" id="A0A1S2N3M8"/>
<dbReference type="GO" id="GO:0006281">
    <property type="term" value="P:DNA repair"/>
    <property type="evidence" value="ECO:0007669"/>
    <property type="project" value="TreeGrafter"/>
</dbReference>
<evidence type="ECO:0000256" key="3">
    <source>
        <dbReference type="ARBA" id="ARBA00006171"/>
    </source>
</evidence>
<dbReference type="Gene3D" id="3.40.50.1000">
    <property type="entry name" value="HAD superfamily/HAD-like"/>
    <property type="match status" value="1"/>
</dbReference>
<dbReference type="EMBL" id="JRYB01000001">
    <property type="protein sequence ID" value="OIJ39687.1"/>
    <property type="molecule type" value="Genomic_DNA"/>
</dbReference>
<dbReference type="InterPro" id="IPR023214">
    <property type="entry name" value="HAD_sf"/>
</dbReference>
<dbReference type="PANTHER" id="PTHR43434:SF1">
    <property type="entry name" value="PHOSPHOGLYCOLATE PHOSPHATASE"/>
    <property type="match status" value="1"/>
</dbReference>
<evidence type="ECO:0000313" key="5">
    <source>
        <dbReference type="EMBL" id="OIJ39687.1"/>
    </source>
</evidence>
<dbReference type="EC" id="3.1.3.18" evidence="4"/>
<reference evidence="5 6" key="1">
    <citation type="submission" date="2014-10" db="EMBL/GenBank/DDBJ databases">
        <authorList>
            <person name="Seo M.-J."/>
            <person name="Seok Y.J."/>
            <person name="Cha I.-T."/>
        </authorList>
    </citation>
    <scope>NUCLEOTIDE SEQUENCE [LARGE SCALE GENOMIC DNA]</scope>
    <source>
        <strain evidence="5 6">NEU</strain>
    </source>
</reference>
<evidence type="ECO:0000313" key="6">
    <source>
        <dbReference type="Proteomes" id="UP000180246"/>
    </source>
</evidence>
<dbReference type="SFLD" id="SFLDS00003">
    <property type="entry name" value="Haloacid_Dehalogenase"/>
    <property type="match status" value="1"/>
</dbReference>
<keyword evidence="5" id="KW-0378">Hydrolase</keyword>
<dbReference type="Pfam" id="PF13419">
    <property type="entry name" value="HAD_2"/>
    <property type="match status" value="1"/>
</dbReference>
<dbReference type="SUPFAM" id="SSF56784">
    <property type="entry name" value="HAD-like"/>
    <property type="match status" value="1"/>
</dbReference>
<comment type="pathway">
    <text evidence="2">Organic acid metabolism; glycolate biosynthesis; glycolate from 2-phosphoglycolate: step 1/1.</text>
</comment>
<dbReference type="InterPro" id="IPR023198">
    <property type="entry name" value="PGP-like_dom2"/>
</dbReference>
<dbReference type="SFLD" id="SFLDG01129">
    <property type="entry name" value="C1.5:_HAD__Beta-PGM__Phosphata"/>
    <property type="match status" value="1"/>
</dbReference>
<gene>
    <name evidence="5" type="ORF">LO55_843</name>
</gene>
<dbReference type="GO" id="GO:0008967">
    <property type="term" value="F:phosphoglycolate phosphatase activity"/>
    <property type="evidence" value="ECO:0007669"/>
    <property type="project" value="UniProtKB-EC"/>
</dbReference>
<proteinExistence type="inferred from homology"/>
<name>A0A1S2N3M8_9BURK</name>
<evidence type="ECO:0000256" key="4">
    <source>
        <dbReference type="ARBA" id="ARBA00013078"/>
    </source>
</evidence>
<protein>
    <recommendedName>
        <fullName evidence="4">phosphoglycolate phosphatase</fullName>
        <ecNumber evidence="4">3.1.3.18</ecNumber>
    </recommendedName>
</protein>
<evidence type="ECO:0000256" key="1">
    <source>
        <dbReference type="ARBA" id="ARBA00000830"/>
    </source>
</evidence>
<dbReference type="RefSeq" id="WP_071360547.1">
    <property type="nucleotide sequence ID" value="NZ_JRYB01000001.1"/>
</dbReference>
<dbReference type="InterPro" id="IPR036412">
    <property type="entry name" value="HAD-like_sf"/>
</dbReference>
<accession>A0A1S2N3M8</accession>
<comment type="caution">
    <text evidence="5">The sequence shown here is derived from an EMBL/GenBank/DDBJ whole genome shotgun (WGS) entry which is preliminary data.</text>
</comment>
<evidence type="ECO:0000256" key="2">
    <source>
        <dbReference type="ARBA" id="ARBA00004818"/>
    </source>
</evidence>
<comment type="catalytic activity">
    <reaction evidence="1">
        <text>2-phosphoglycolate + H2O = glycolate + phosphate</text>
        <dbReference type="Rhea" id="RHEA:14369"/>
        <dbReference type="ChEBI" id="CHEBI:15377"/>
        <dbReference type="ChEBI" id="CHEBI:29805"/>
        <dbReference type="ChEBI" id="CHEBI:43474"/>
        <dbReference type="ChEBI" id="CHEBI:58033"/>
        <dbReference type="EC" id="3.1.3.18"/>
    </reaction>
</comment>
<comment type="similarity">
    <text evidence="3">Belongs to the HAD-like hydrolase superfamily. CbbY/CbbZ/Gph/YieH family.</text>
</comment>
<organism evidence="5 6">
    <name type="scientific">Massilia timonae</name>
    <dbReference type="NCBI Taxonomy" id="47229"/>
    <lineage>
        <taxon>Bacteria</taxon>
        <taxon>Pseudomonadati</taxon>
        <taxon>Pseudomonadota</taxon>
        <taxon>Betaproteobacteria</taxon>
        <taxon>Burkholderiales</taxon>
        <taxon>Oxalobacteraceae</taxon>
        <taxon>Telluria group</taxon>
        <taxon>Massilia</taxon>
    </lineage>
</organism>
<dbReference type="Proteomes" id="UP000180246">
    <property type="component" value="Unassembled WGS sequence"/>
</dbReference>
<sequence>MYKSDKKLLILDADGTTIDAFSAIEAAFSHHGLVIGDETRFQKRHKLLKYMGGLKEFPSIVRKNLRKNSRAQLIDTLTGIYRQEARLYDGIADLIRELIAAPDITVGIVTRNVTIEPLETLRQLFLRHDIDIAELDFLVHIPLKDTKTAQFRATREQFGVNPARAFICGDEHKDFMAAVSTGMHPFMVSYGFECHDRLTTKFEIPHELISRSSAELCCRIRHALDLGVLAQAPYQNSSRLMAPNIQ</sequence>